<organism evidence="3 4">
    <name type="scientific">Penicillium rubens (strain ATCC 28089 / DSM 1075 / NRRL 1951 / Wisconsin 54-1255)</name>
    <name type="common">Penicillium chrysogenum</name>
    <dbReference type="NCBI Taxonomy" id="500485"/>
    <lineage>
        <taxon>Eukaryota</taxon>
        <taxon>Fungi</taxon>
        <taxon>Dikarya</taxon>
        <taxon>Ascomycota</taxon>
        <taxon>Pezizomycotina</taxon>
        <taxon>Eurotiomycetes</taxon>
        <taxon>Eurotiomycetidae</taxon>
        <taxon>Eurotiales</taxon>
        <taxon>Aspergillaceae</taxon>
        <taxon>Penicillium</taxon>
        <taxon>Penicillium chrysogenum species complex</taxon>
    </lineage>
</organism>
<dbReference type="BioCyc" id="PCHR:PC16G06710-MONOMER"/>
<dbReference type="InterPro" id="IPR055560">
    <property type="entry name" value="DUF7136"/>
</dbReference>
<dbReference type="OMA" id="TREQTHC"/>
<keyword evidence="4" id="KW-1185">Reference proteome</keyword>
<protein>
    <submittedName>
        <fullName evidence="3">Pc16g06710 protein</fullName>
    </submittedName>
</protein>
<proteinExistence type="predicted"/>
<feature type="region of interest" description="Disordered" evidence="1">
    <location>
        <begin position="38"/>
        <end position="80"/>
    </location>
</feature>
<reference evidence="3 4" key="1">
    <citation type="journal article" date="2008" name="Nat. Biotechnol.">
        <title>Genome sequencing and analysis of the filamentous fungus Penicillium chrysogenum.</title>
        <authorList>
            <person name="van den Berg M.A."/>
            <person name="Albang R."/>
            <person name="Albermann K."/>
            <person name="Badger J.H."/>
            <person name="Daran J.-M."/>
            <person name="Driessen A.J.M."/>
            <person name="Garcia-Estrada C."/>
            <person name="Fedorova N.D."/>
            <person name="Harris D.M."/>
            <person name="Heijne W.H.M."/>
            <person name="Joardar V.S."/>
            <person name="Kiel J.A.K.W."/>
            <person name="Kovalchuk A."/>
            <person name="Martin J.F."/>
            <person name="Nierman W.C."/>
            <person name="Nijland J.G."/>
            <person name="Pronk J.T."/>
            <person name="Roubos J.A."/>
            <person name="van der Klei I.J."/>
            <person name="van Peij N.N.M.E."/>
            <person name="Veenhuis M."/>
            <person name="von Doehren H."/>
            <person name="Wagner C."/>
            <person name="Wortman J.R."/>
            <person name="Bovenberg R.A.L."/>
        </authorList>
    </citation>
    <scope>NUCLEOTIDE SEQUENCE [LARGE SCALE GENOMIC DNA]</scope>
    <source>
        <strain evidence="4">ATCC 28089 / DSM 1075 / NRRL 1951 / Wisconsin 54-1255</strain>
    </source>
</reference>
<dbReference type="HOGENOM" id="CLU_554430_0_0_1"/>
<dbReference type="OrthoDB" id="4490227at2759"/>
<dbReference type="eggNOG" id="ENOG502SP4D">
    <property type="taxonomic scope" value="Eukaryota"/>
</dbReference>
<dbReference type="VEuPathDB" id="FungiDB:PCH_Pc16g06710"/>
<evidence type="ECO:0000259" key="2">
    <source>
        <dbReference type="Pfam" id="PF23584"/>
    </source>
</evidence>
<sequence>MLTLHIMPHLLGNGGNIGTSENAVAPPAKRSGPYEYRHGGDEECLGPLDHTKRSHRTREQTHCPEGYDEPGGGHHARGVKKGNLKKGSLRLFYLRTIPSDYTFSPHLQSTSNVGYEHCKLLEFWPSWKDLSKSLVTRAEGRMRLEKFPPNGDKEDKRCQELALDLTSESLAASTMQLVLVNLLVTTPGKFTFLVKFRGSDNITSHLRQIWAPSISISHCGLPGLHSHRTMYFLALLLALSQILCCWAIDTQILEVDLVLPQNETYPPSPIFPIIFAVQNPSLAKSFQPMITLQVEQVDGNFSTVDTFKLWESPNDTSSTRFLHWGTSKFDFEGNFRFTWDLSMDRCSLDKETDEVNFGRYSEFQSLYFTTKNGTAPADFVAATDDDTCDKALAQAINYADLSKLPATESTYGPSCLAEPTTLPKPTNPCNAKINSSAAASMSAAMTSIACARDRPGVTCPTPSPSSAASKAYLKMGGAWALATASLLIYCLA</sequence>
<name>B6H7N9_PENRW</name>
<dbReference type="Pfam" id="PF23584">
    <property type="entry name" value="DUF7136"/>
    <property type="match status" value="1"/>
</dbReference>
<feature type="domain" description="DUF7136" evidence="2">
    <location>
        <begin position="250"/>
        <end position="459"/>
    </location>
</feature>
<evidence type="ECO:0000313" key="3">
    <source>
        <dbReference type="EMBL" id="CAP93341.1"/>
    </source>
</evidence>
<evidence type="ECO:0000256" key="1">
    <source>
        <dbReference type="SAM" id="MobiDB-lite"/>
    </source>
</evidence>
<accession>B6H7N9</accession>
<gene>
    <name evidence="3" type="ORF">Pc16g06710</name>
    <name evidence="3" type="ORF">PCH_Pc16g06710</name>
</gene>
<evidence type="ECO:0000313" key="4">
    <source>
        <dbReference type="Proteomes" id="UP000000724"/>
    </source>
</evidence>
<dbReference type="EMBL" id="AM920431">
    <property type="protein sequence ID" value="CAP93341.1"/>
    <property type="molecule type" value="Genomic_DNA"/>
</dbReference>
<dbReference type="AlphaFoldDB" id="B6H7N9"/>
<dbReference type="Proteomes" id="UP000000724">
    <property type="component" value="Contig Pc00c16"/>
</dbReference>